<dbReference type="InterPro" id="IPR045584">
    <property type="entry name" value="Pilin-like"/>
</dbReference>
<dbReference type="EMBL" id="FQXR01000003">
    <property type="protein sequence ID" value="SHH54862.1"/>
    <property type="molecule type" value="Genomic_DNA"/>
</dbReference>
<organism evidence="2 3">
    <name type="scientific">Sporanaerobacter acetigenes DSM 13106</name>
    <dbReference type="NCBI Taxonomy" id="1123281"/>
    <lineage>
        <taxon>Bacteria</taxon>
        <taxon>Bacillati</taxon>
        <taxon>Bacillota</taxon>
        <taxon>Tissierellia</taxon>
        <taxon>Tissierellales</taxon>
        <taxon>Sporanaerobacteraceae</taxon>
        <taxon>Sporanaerobacter</taxon>
    </lineage>
</organism>
<proteinExistence type="predicted"/>
<dbReference type="PIRSF" id="PIRSF021292">
    <property type="entry name" value="Competence_ComGD"/>
    <property type="match status" value="1"/>
</dbReference>
<accession>A0A1M5TVP8</accession>
<protein>
    <submittedName>
        <fullName evidence="2">Prepilin-type N-terminal cleavage/methylation domain-containing protein</fullName>
    </submittedName>
</protein>
<dbReference type="Proteomes" id="UP000184389">
    <property type="component" value="Unassembled WGS sequence"/>
</dbReference>
<dbReference type="Gene3D" id="3.30.700.10">
    <property type="entry name" value="Glycoprotein, Type 4 Pilin"/>
    <property type="match status" value="1"/>
</dbReference>
<keyword evidence="1" id="KW-0472">Membrane</keyword>
<keyword evidence="1" id="KW-1133">Transmembrane helix</keyword>
<evidence type="ECO:0000313" key="2">
    <source>
        <dbReference type="EMBL" id="SHH54862.1"/>
    </source>
</evidence>
<dbReference type="Pfam" id="PF07963">
    <property type="entry name" value="N_methyl"/>
    <property type="match status" value="1"/>
</dbReference>
<sequence length="157" mass="17767">MRSRGTTLIEIVITLAILSIVLAIAAPRDEFLINTKERKELLEFKNDIIFARNMAIIDVRRYSVEIYPKENYYTIYKYDKERSMIKKKSMESGLKLIDTTFANSPNPNHGSICFTPTGAPSKAGTVNMKSRKGKKIELTVEVATGKVNIYIDGDEVK</sequence>
<dbReference type="NCBIfam" id="TIGR02532">
    <property type="entry name" value="IV_pilin_GFxxxE"/>
    <property type="match status" value="1"/>
</dbReference>
<name>A0A1M5TVP8_9FIRM</name>
<gene>
    <name evidence="2" type="ORF">SAMN02745180_00445</name>
</gene>
<dbReference type="GO" id="GO:0030420">
    <property type="term" value="P:establishment of competence for transformation"/>
    <property type="evidence" value="ECO:0007669"/>
    <property type="project" value="InterPro"/>
</dbReference>
<dbReference type="SUPFAM" id="SSF54523">
    <property type="entry name" value="Pili subunits"/>
    <property type="match status" value="1"/>
</dbReference>
<dbReference type="InterPro" id="IPR012902">
    <property type="entry name" value="N_methyl_site"/>
</dbReference>
<dbReference type="STRING" id="1123281.SAMN02745180_00445"/>
<keyword evidence="1" id="KW-0812">Transmembrane</keyword>
<dbReference type="InterPro" id="IPR016785">
    <property type="entry name" value="ComGD"/>
</dbReference>
<evidence type="ECO:0000313" key="3">
    <source>
        <dbReference type="Proteomes" id="UP000184389"/>
    </source>
</evidence>
<feature type="transmembrane region" description="Helical" evidence="1">
    <location>
        <begin position="7"/>
        <end position="26"/>
    </location>
</feature>
<reference evidence="2 3" key="1">
    <citation type="submission" date="2016-11" db="EMBL/GenBank/DDBJ databases">
        <authorList>
            <person name="Jaros S."/>
            <person name="Januszkiewicz K."/>
            <person name="Wedrychowicz H."/>
        </authorList>
    </citation>
    <scope>NUCLEOTIDE SEQUENCE [LARGE SCALE GENOMIC DNA]</scope>
    <source>
        <strain evidence="2 3">DSM 13106</strain>
    </source>
</reference>
<evidence type="ECO:0000256" key="1">
    <source>
        <dbReference type="SAM" id="Phobius"/>
    </source>
</evidence>
<keyword evidence="3" id="KW-1185">Reference proteome</keyword>
<dbReference type="AlphaFoldDB" id="A0A1M5TVP8"/>